<comment type="similarity">
    <text evidence="2">Belongs to the bacterial solute-binding protein 1 family.</text>
</comment>
<dbReference type="EMBL" id="JACIHU010000014">
    <property type="protein sequence ID" value="MBB4482702.1"/>
    <property type="molecule type" value="Genomic_DNA"/>
</dbReference>
<name>A0A7W6VEC7_RHIET</name>
<evidence type="ECO:0000313" key="6">
    <source>
        <dbReference type="EMBL" id="MBB4538522.1"/>
    </source>
</evidence>
<sequence length="424" mass="45350">MRFKLLAATAAVALLASGSAFAEPANLTIWSWNVAASALKSTLPGFNKQFPDIKVTVEDLGNSQVFDKTLAACAAGGEGLPDIVSIENFEAEIFWSRFPDCFANLKELGYTPEIQAKFPDFKRTELEVGDVAYAMPWDSGPVAVFYRRDMYEKAGVDPSTISTWDDFIAAGKKISAANSGVVMAQADFNGDSEWFRMIANEQGCGYFSTDGQNITISQPACVAALQKVKEMKDAGTLTAANWDEKIQANTAGKAASQLYGGWYEGTVRSTSPDLKGKWGVYRMPSLTADGPHAANLGGSSLAISAASANKEAAWKFVNYALGTNEGQVTMLKEFGLVPSLLSAEKDPFVNEPQPYWGGQKVWADILATLPKIVPSRGTAFQSDAEGIFRATQTKFFAGGYPDAKAALDDAANQIASATGLPIAQ</sequence>
<dbReference type="Gene3D" id="3.40.190.10">
    <property type="entry name" value="Periplasmic binding protein-like II"/>
    <property type="match status" value="1"/>
</dbReference>
<organism evidence="5 8">
    <name type="scientific">Rhizobium etli</name>
    <dbReference type="NCBI Taxonomy" id="29449"/>
    <lineage>
        <taxon>Bacteria</taxon>
        <taxon>Pseudomonadati</taxon>
        <taxon>Pseudomonadota</taxon>
        <taxon>Alphaproteobacteria</taxon>
        <taxon>Hyphomicrobiales</taxon>
        <taxon>Rhizobiaceae</taxon>
        <taxon>Rhizobium/Agrobacterium group</taxon>
        <taxon>Rhizobium</taxon>
    </lineage>
</organism>
<accession>A0A7W6VEC7</accession>
<dbReference type="PANTHER" id="PTHR43649">
    <property type="entry name" value="ARABINOSE-BINDING PROTEIN-RELATED"/>
    <property type="match status" value="1"/>
</dbReference>
<dbReference type="SUPFAM" id="SSF53850">
    <property type="entry name" value="Periplasmic binding protein-like II"/>
    <property type="match status" value="1"/>
</dbReference>
<dbReference type="PANTHER" id="PTHR43649:SF12">
    <property type="entry name" value="DIACETYLCHITOBIOSE BINDING PROTEIN DASA"/>
    <property type="match status" value="1"/>
</dbReference>
<evidence type="ECO:0000313" key="8">
    <source>
        <dbReference type="Proteomes" id="UP000557344"/>
    </source>
</evidence>
<dbReference type="Pfam" id="PF01547">
    <property type="entry name" value="SBP_bac_1"/>
    <property type="match status" value="1"/>
</dbReference>
<gene>
    <name evidence="5" type="ORF">GGE46_005317</name>
    <name evidence="6" type="ORF">GGE57_005305</name>
</gene>
<keyword evidence="4" id="KW-0732">Signal</keyword>
<evidence type="ECO:0000313" key="5">
    <source>
        <dbReference type="EMBL" id="MBB4482702.1"/>
    </source>
</evidence>
<feature type="signal peptide" evidence="4">
    <location>
        <begin position="1"/>
        <end position="22"/>
    </location>
</feature>
<dbReference type="Proteomes" id="UP000557344">
    <property type="component" value="Unassembled WGS sequence"/>
</dbReference>
<comment type="caution">
    <text evidence="5">The sequence shown here is derived from an EMBL/GenBank/DDBJ whole genome shotgun (WGS) entry which is preliminary data.</text>
</comment>
<evidence type="ECO:0000256" key="3">
    <source>
        <dbReference type="ARBA" id="ARBA00022764"/>
    </source>
</evidence>
<dbReference type="EMBL" id="JACIID010000014">
    <property type="protein sequence ID" value="MBB4538522.1"/>
    <property type="molecule type" value="Genomic_DNA"/>
</dbReference>
<feature type="chain" id="PRO_5036214393" evidence="4">
    <location>
        <begin position="23"/>
        <end position="424"/>
    </location>
</feature>
<dbReference type="InterPro" id="IPR050490">
    <property type="entry name" value="Bact_solute-bd_prot1"/>
</dbReference>
<evidence type="ECO:0000313" key="7">
    <source>
        <dbReference type="Proteomes" id="UP000523431"/>
    </source>
</evidence>
<dbReference type="InterPro" id="IPR006059">
    <property type="entry name" value="SBP"/>
</dbReference>
<reference evidence="7 8" key="1">
    <citation type="submission" date="2020-08" db="EMBL/GenBank/DDBJ databases">
        <title>Genomic Encyclopedia of Type Strains, Phase IV (KMG-V): Genome sequencing to study the core and pangenomes of soil and plant-associated prokaryotes.</title>
        <authorList>
            <person name="Whitman W."/>
        </authorList>
    </citation>
    <scope>NUCLEOTIDE SEQUENCE [LARGE SCALE GENOMIC DNA]</scope>
    <source>
        <strain evidence="5 8">SEMIA 471</strain>
        <strain evidence="6 7">SEMIA 489</strain>
    </source>
</reference>
<dbReference type="Proteomes" id="UP000523431">
    <property type="component" value="Unassembled WGS sequence"/>
</dbReference>
<proteinExistence type="inferred from homology"/>
<evidence type="ECO:0000256" key="2">
    <source>
        <dbReference type="ARBA" id="ARBA00008520"/>
    </source>
</evidence>
<evidence type="ECO:0000256" key="1">
    <source>
        <dbReference type="ARBA" id="ARBA00004418"/>
    </source>
</evidence>
<evidence type="ECO:0000256" key="4">
    <source>
        <dbReference type="SAM" id="SignalP"/>
    </source>
</evidence>
<dbReference type="RefSeq" id="WP_183844133.1">
    <property type="nucleotide sequence ID" value="NZ_JACIHU010000014.1"/>
</dbReference>
<dbReference type="AlphaFoldDB" id="A0A7W6VEC7"/>
<protein>
    <submittedName>
        <fullName evidence="5">Lactose/L-arabinose transport system substrate-binding protein</fullName>
    </submittedName>
</protein>
<dbReference type="GO" id="GO:0042597">
    <property type="term" value="C:periplasmic space"/>
    <property type="evidence" value="ECO:0007669"/>
    <property type="project" value="UniProtKB-SubCell"/>
</dbReference>
<comment type="subcellular location">
    <subcellularLocation>
        <location evidence="1">Periplasm</location>
    </subcellularLocation>
</comment>
<keyword evidence="3" id="KW-0574">Periplasm</keyword>